<dbReference type="Gene3D" id="1.10.8.10">
    <property type="entry name" value="DNA helicase RuvA subunit, C-terminal domain"/>
    <property type="match status" value="1"/>
</dbReference>
<feature type="domain" description="GBF-interacting protein 1 N-terminal" evidence="2">
    <location>
        <begin position="2"/>
        <end position="59"/>
    </location>
</feature>
<sequence length="906" mass="98447">MPQGTKKVIQNLKEIVNCSESEIYAALKECNMDPNEAVQRLLSLDSFHEVKSKRERRKEFGCILLFDIYFCNYIQMKETQETRFRVNGSGSTRVLRSSSERNVGRSGSTQANYNEFGNVAYKGENGLVAPPPYPSTHVTGKTLNQQPSSHRNFHRVVICCSDSLNTDGRRQAISTGDFVSASVQHSSGCQPAWLGMSTGHLSMADVVRMGRPLYNKGSHSSSETSYVHEDGVAPNSCHYYAKPSQVPAPFQPELHLDLDSQNPSNVPEMICQSGVTAYQNASVDEWPVVEQLTAAHGSSAVEASAASASGMYSNESNIYGNGSHLSWNHQSDDGQVSEGDYTRKKLGSDCINSVSASSSSEHKFVGHAAEASHCDEDLVKDSSSSDSHVPTYKCEEASGSGSGSNVLKKNNSVCSTENVIVDVSSAAENLQNLSLGKGELDDNFSVVLPDHLQALAADCSHLSFGTYKSRVSSALTRSLPSNQFEDDFEGASTAMDGLTPGHLNTRHRNLGYNGDGTIASLYESHRAPADAGNLDLSAPLQPELMKRDIPEATLGHEYIKSSLNDSQFGNVEQASSGLSFARTEMKTGNFPFQAEPPYSDSVSSDLLVPTIQSLRVSDNLHSQFPVTQSMPSRYNNALSPRSSSTISLSEANVYPVLLPSYYDFDFASSLVLKSGTLSLSEPSSVLPQHRTNQSYSQSSLPLEQRANIIGCPAPSQSYMHLPSTFQQAYPGGMELYQSLDDMKYNLSQYNKSGASMGRLPSASAGYGSFVNSTNLPGSYLNSPAAASIITKGGYNDVLHPQYKDGSHFTSLQQNISSSTWNAGLRTQMPVSESAYYSLLGQNQQHAGHQQVHQSGLHYGSLGYSDLYHSQTGITHGRQQQSLSDLTLGHSEDLSAQQLHQFWQQTY</sequence>
<evidence type="ECO:0000313" key="4">
    <source>
        <dbReference type="Proteomes" id="UP000813462"/>
    </source>
</evidence>
<dbReference type="InterPro" id="IPR009719">
    <property type="entry name" value="GIP1_N"/>
</dbReference>
<gene>
    <name evidence="3" type="ORF">FEM48_Zijuj04G0162800</name>
</gene>
<proteinExistence type="predicted"/>
<accession>A0A978VKW2</accession>
<dbReference type="PANTHER" id="PTHR46445">
    <property type="entry name" value="RNA POLYMERASE II DEGRADATION FACTOR-LIKE PROTEIN (DUF1296)"/>
    <property type="match status" value="1"/>
</dbReference>
<dbReference type="Pfam" id="PF06972">
    <property type="entry name" value="GIP1_N"/>
    <property type="match status" value="1"/>
</dbReference>
<dbReference type="EMBL" id="JAEACU010000004">
    <property type="protein sequence ID" value="KAH7533731.1"/>
    <property type="molecule type" value="Genomic_DNA"/>
</dbReference>
<evidence type="ECO:0000313" key="3">
    <source>
        <dbReference type="EMBL" id="KAH7533731.1"/>
    </source>
</evidence>
<protein>
    <recommendedName>
        <fullName evidence="2">GBF-interacting protein 1 N-terminal domain-containing protein</fullName>
    </recommendedName>
</protein>
<reference evidence="3" key="1">
    <citation type="journal article" date="2021" name="Front. Plant Sci.">
        <title>Chromosome-Scale Genome Assembly for Chinese Sour Jujube and Insights Into Its Genome Evolution and Domestication Signature.</title>
        <authorList>
            <person name="Shen L.-Y."/>
            <person name="Luo H."/>
            <person name="Wang X.-L."/>
            <person name="Wang X.-M."/>
            <person name="Qiu X.-J."/>
            <person name="Liu H."/>
            <person name="Zhou S.-S."/>
            <person name="Jia K.-H."/>
            <person name="Nie S."/>
            <person name="Bao Y.-T."/>
            <person name="Zhang R.-G."/>
            <person name="Yun Q.-Z."/>
            <person name="Chai Y.-H."/>
            <person name="Lu J.-Y."/>
            <person name="Li Y."/>
            <person name="Zhao S.-W."/>
            <person name="Mao J.-F."/>
            <person name="Jia S.-G."/>
            <person name="Mao Y.-M."/>
        </authorList>
    </citation>
    <scope>NUCLEOTIDE SEQUENCE</scope>
    <source>
        <strain evidence="3">AT0</strain>
        <tissue evidence="3">Leaf</tissue>
    </source>
</reference>
<dbReference type="InterPro" id="IPR009060">
    <property type="entry name" value="UBA-like_sf"/>
</dbReference>
<feature type="region of interest" description="Disordered" evidence="1">
    <location>
        <begin position="376"/>
        <end position="405"/>
    </location>
</feature>
<dbReference type="PANTHER" id="PTHR46445:SF7">
    <property type="entry name" value="GBF-INTERACTING PROTEIN 1 N-TERMINAL DOMAIN-CONTAINING PROTEIN"/>
    <property type="match status" value="1"/>
</dbReference>
<dbReference type="Proteomes" id="UP000813462">
    <property type="component" value="Unassembled WGS sequence"/>
</dbReference>
<dbReference type="SUPFAM" id="SSF46934">
    <property type="entry name" value="UBA-like"/>
    <property type="match status" value="1"/>
</dbReference>
<comment type="caution">
    <text evidence="3">The sequence shown here is derived from an EMBL/GenBank/DDBJ whole genome shotgun (WGS) entry which is preliminary data.</text>
</comment>
<evidence type="ECO:0000259" key="2">
    <source>
        <dbReference type="Pfam" id="PF06972"/>
    </source>
</evidence>
<organism evidence="3 4">
    <name type="scientific">Ziziphus jujuba var. spinosa</name>
    <dbReference type="NCBI Taxonomy" id="714518"/>
    <lineage>
        <taxon>Eukaryota</taxon>
        <taxon>Viridiplantae</taxon>
        <taxon>Streptophyta</taxon>
        <taxon>Embryophyta</taxon>
        <taxon>Tracheophyta</taxon>
        <taxon>Spermatophyta</taxon>
        <taxon>Magnoliopsida</taxon>
        <taxon>eudicotyledons</taxon>
        <taxon>Gunneridae</taxon>
        <taxon>Pentapetalae</taxon>
        <taxon>rosids</taxon>
        <taxon>fabids</taxon>
        <taxon>Rosales</taxon>
        <taxon>Rhamnaceae</taxon>
        <taxon>Paliureae</taxon>
        <taxon>Ziziphus</taxon>
    </lineage>
</organism>
<dbReference type="AlphaFoldDB" id="A0A978VKW2"/>
<evidence type="ECO:0000256" key="1">
    <source>
        <dbReference type="SAM" id="MobiDB-lite"/>
    </source>
</evidence>
<name>A0A978VKW2_ZIZJJ</name>